<keyword evidence="1" id="KW-0472">Membrane</keyword>
<dbReference type="PANTHER" id="PTHR30590">
    <property type="entry name" value="INNER MEMBRANE PROTEIN"/>
    <property type="match status" value="1"/>
</dbReference>
<keyword evidence="4" id="KW-1185">Reference proteome</keyword>
<feature type="transmembrane region" description="Helical" evidence="1">
    <location>
        <begin position="104"/>
        <end position="120"/>
    </location>
</feature>
<feature type="transmembrane region" description="Helical" evidence="1">
    <location>
        <begin position="267"/>
        <end position="292"/>
    </location>
</feature>
<evidence type="ECO:0000256" key="1">
    <source>
        <dbReference type="SAM" id="Phobius"/>
    </source>
</evidence>
<organism evidence="3 4">
    <name type="scientific">Pseudonocardia petroleophila</name>
    <dbReference type="NCBI Taxonomy" id="37331"/>
    <lineage>
        <taxon>Bacteria</taxon>
        <taxon>Bacillati</taxon>
        <taxon>Actinomycetota</taxon>
        <taxon>Actinomycetes</taxon>
        <taxon>Pseudonocardiales</taxon>
        <taxon>Pseudonocardiaceae</taxon>
        <taxon>Pseudonocardia</taxon>
    </lineage>
</organism>
<accession>A0A7G7MS33</accession>
<dbReference type="Proteomes" id="UP000515728">
    <property type="component" value="Chromosome"/>
</dbReference>
<keyword evidence="1" id="KW-1133">Transmembrane helix</keyword>
<dbReference type="InterPro" id="IPR007349">
    <property type="entry name" value="DUF418"/>
</dbReference>
<dbReference type="AlphaFoldDB" id="A0A7G7MS33"/>
<evidence type="ECO:0000313" key="4">
    <source>
        <dbReference type="Proteomes" id="UP000515728"/>
    </source>
</evidence>
<feature type="transmembrane region" description="Helical" evidence="1">
    <location>
        <begin position="188"/>
        <end position="212"/>
    </location>
</feature>
<feature type="transmembrane region" description="Helical" evidence="1">
    <location>
        <begin position="40"/>
        <end position="61"/>
    </location>
</feature>
<sequence>MILLIALSNTAFHLWAARHGESGWHPVDGSPVDRAVQFAMIVGLDLRVYPLFAFLFGFGMVRLHDRQTAAGASPRAARALLGRRRVWLIGFGAVHAALLMAGDILGAWGLLSLVLGWLFVARRPGTLLVWSAIAVLVSLASLVPALVVLGTADTSAWAPGAVTEPTAAVYAAGQPDWVAAAGTRLSTWLYVTLAAPLSPASVAAMLLGMWAARRGVLDDPAAHLRLLAVTAGCGVTIGWLGGLPSALDHVGVWDAPAGAASEAGELLAVQAATGLAGGLGYVALVALGVALLPRAVLGSAGVRAVTAVGKRSLSAYLAHSLLFAPVLAAWGLGLGAHLGSASMAAFAVAVWLVTVAGAVALERRGLRGPAEAVLRRLVYR</sequence>
<dbReference type="PANTHER" id="PTHR30590:SF2">
    <property type="entry name" value="INNER MEMBRANE PROTEIN"/>
    <property type="match status" value="1"/>
</dbReference>
<feature type="transmembrane region" description="Helical" evidence="1">
    <location>
        <begin position="127"/>
        <end position="149"/>
    </location>
</feature>
<evidence type="ECO:0000313" key="3">
    <source>
        <dbReference type="EMBL" id="QNG55594.1"/>
    </source>
</evidence>
<keyword evidence="1" id="KW-0812">Transmembrane</keyword>
<feature type="transmembrane region" description="Helical" evidence="1">
    <location>
        <begin position="313"/>
        <end position="332"/>
    </location>
</feature>
<dbReference type="InterPro" id="IPR052529">
    <property type="entry name" value="Bact_Transport_Assoc"/>
</dbReference>
<feature type="domain" description="DUF418" evidence="2">
    <location>
        <begin position="211"/>
        <end position="380"/>
    </location>
</feature>
<proteinExistence type="predicted"/>
<feature type="transmembrane region" description="Helical" evidence="1">
    <location>
        <begin position="338"/>
        <end position="361"/>
    </location>
</feature>
<feature type="transmembrane region" description="Helical" evidence="1">
    <location>
        <begin position="82"/>
        <end position="98"/>
    </location>
</feature>
<dbReference type="Pfam" id="PF04235">
    <property type="entry name" value="DUF418"/>
    <property type="match status" value="1"/>
</dbReference>
<evidence type="ECO:0000259" key="2">
    <source>
        <dbReference type="Pfam" id="PF04235"/>
    </source>
</evidence>
<dbReference type="EMBL" id="CP060131">
    <property type="protein sequence ID" value="QNG55594.1"/>
    <property type="molecule type" value="Genomic_DNA"/>
</dbReference>
<gene>
    <name evidence="3" type="ORF">H6H00_14040</name>
</gene>
<protein>
    <submittedName>
        <fullName evidence="3">DUF418 domain-containing protein</fullName>
    </submittedName>
</protein>
<name>A0A7G7MS33_9PSEU</name>
<reference evidence="3 4" key="1">
    <citation type="submission" date="2020-08" db="EMBL/GenBank/DDBJ databases">
        <authorList>
            <person name="Mo P."/>
        </authorList>
    </citation>
    <scope>NUCLEOTIDE SEQUENCE [LARGE SCALE GENOMIC DNA]</scope>
    <source>
        <strain evidence="3 4">CGMCC 4.1532</strain>
    </source>
</reference>
<dbReference type="KEGG" id="ppel:H6H00_14040"/>
<feature type="transmembrane region" description="Helical" evidence="1">
    <location>
        <begin position="224"/>
        <end position="247"/>
    </location>
</feature>